<evidence type="ECO:0000313" key="1">
    <source>
        <dbReference type="EMBL" id="ARU56108.1"/>
    </source>
</evidence>
<sequence>MDTSNHTMNTLFAQLGLSSDSGSIQQFIQFHTPIPAHIGLSEADFWTPSQANFLREALSDDSDWAEIVDELNAQLRH</sequence>
<dbReference type="Gene3D" id="1.10.10.1130">
    <property type="entry name" value="Uncharacterised protein PF10982, DUF2789"/>
    <property type="match status" value="1"/>
</dbReference>
<dbReference type="InterPro" id="IPR038086">
    <property type="entry name" value="DUF2789_sf"/>
</dbReference>
<name>A0A1Y0I6I7_9GAMM</name>
<dbReference type="KEGG" id="ome:OLMES_2035"/>
<organism evidence="1 2">
    <name type="scientific">Oleiphilus messinensis</name>
    <dbReference type="NCBI Taxonomy" id="141451"/>
    <lineage>
        <taxon>Bacteria</taxon>
        <taxon>Pseudomonadati</taxon>
        <taxon>Pseudomonadota</taxon>
        <taxon>Gammaproteobacteria</taxon>
        <taxon>Oceanospirillales</taxon>
        <taxon>Oleiphilaceae</taxon>
        <taxon>Oleiphilus</taxon>
    </lineage>
</organism>
<dbReference type="Proteomes" id="UP000196027">
    <property type="component" value="Chromosome"/>
</dbReference>
<proteinExistence type="predicted"/>
<dbReference type="RefSeq" id="WP_087461135.1">
    <property type="nucleotide sequence ID" value="NZ_CP021425.1"/>
</dbReference>
<reference evidence="1 2" key="1">
    <citation type="submission" date="2017-05" db="EMBL/GenBank/DDBJ databases">
        <title>Genomic insights into alkan degradation activity of Oleiphilus messinensis.</title>
        <authorList>
            <person name="Kozyavkin S.A."/>
            <person name="Slesarev A.I."/>
            <person name="Golyshin P.N."/>
            <person name="Korzhenkov A."/>
            <person name="Golyshina O.N."/>
            <person name="Toshchakov S.V."/>
        </authorList>
    </citation>
    <scope>NUCLEOTIDE SEQUENCE [LARGE SCALE GENOMIC DNA]</scope>
    <source>
        <strain evidence="1 2">ME102</strain>
    </source>
</reference>
<dbReference type="EMBL" id="CP021425">
    <property type="protein sequence ID" value="ARU56108.1"/>
    <property type="molecule type" value="Genomic_DNA"/>
</dbReference>
<dbReference type="AlphaFoldDB" id="A0A1Y0I6I7"/>
<protein>
    <recommendedName>
        <fullName evidence="3">DUF2789 domain-containing protein</fullName>
    </recommendedName>
</protein>
<dbReference type="InterPro" id="IPR021250">
    <property type="entry name" value="DUF2789"/>
</dbReference>
<keyword evidence="2" id="KW-1185">Reference proteome</keyword>
<evidence type="ECO:0000313" key="2">
    <source>
        <dbReference type="Proteomes" id="UP000196027"/>
    </source>
</evidence>
<evidence type="ECO:0008006" key="3">
    <source>
        <dbReference type="Google" id="ProtNLM"/>
    </source>
</evidence>
<dbReference type="OrthoDB" id="5828847at2"/>
<dbReference type="Pfam" id="PF10982">
    <property type="entry name" value="DUF2789"/>
    <property type="match status" value="1"/>
</dbReference>
<accession>A0A1Y0I6I7</accession>
<gene>
    <name evidence="1" type="ORF">OLMES_2035</name>
</gene>